<dbReference type="AlphaFoldDB" id="A0A0C6P4P3"/>
<protein>
    <submittedName>
        <fullName evidence="7">Putative branched-chain amino acid transport system permease protein</fullName>
    </submittedName>
</protein>
<comment type="subcellular location">
    <subcellularLocation>
        <location evidence="1">Cell membrane</location>
        <topology evidence="1">Multi-pass membrane protein</topology>
    </subcellularLocation>
</comment>
<dbReference type="OrthoDB" id="9814461at2"/>
<evidence type="ECO:0000313" key="7">
    <source>
        <dbReference type="EMBL" id="CCJ54756.1"/>
    </source>
</evidence>
<feature type="transmembrane region" description="Helical" evidence="6">
    <location>
        <begin position="80"/>
        <end position="101"/>
    </location>
</feature>
<feature type="transmembrane region" description="Helical" evidence="6">
    <location>
        <begin position="249"/>
        <end position="268"/>
    </location>
</feature>
<dbReference type="GO" id="GO:0005886">
    <property type="term" value="C:plasma membrane"/>
    <property type="evidence" value="ECO:0007669"/>
    <property type="project" value="UniProtKB-SubCell"/>
</dbReference>
<dbReference type="PROSITE" id="PS51257">
    <property type="entry name" value="PROKAR_LIPOPROTEIN"/>
    <property type="match status" value="1"/>
</dbReference>
<proteinExistence type="predicted"/>
<keyword evidence="5 6" id="KW-0472">Membrane</keyword>
<dbReference type="EMBL" id="HE965806">
    <property type="protein sequence ID" value="CCJ54756.1"/>
    <property type="molecule type" value="Genomic_DNA"/>
</dbReference>
<evidence type="ECO:0000256" key="1">
    <source>
        <dbReference type="ARBA" id="ARBA00004651"/>
    </source>
</evidence>
<evidence type="ECO:0000313" key="8">
    <source>
        <dbReference type="Proteomes" id="UP000007564"/>
    </source>
</evidence>
<gene>
    <name evidence="7" type="ORF">BN112_2839</name>
</gene>
<name>A0A0C6P4P3_BORBO</name>
<dbReference type="PANTHER" id="PTHR30482">
    <property type="entry name" value="HIGH-AFFINITY BRANCHED-CHAIN AMINO ACID TRANSPORT SYSTEM PERMEASE"/>
    <property type="match status" value="1"/>
</dbReference>
<reference evidence="7 8" key="1">
    <citation type="journal article" date="2012" name="BMC Genomics">
        <title>Comparative genomics of the classical Bordetella subspecies: the evolution and exchange of virulence-associated diversity amongst closely related pathogens.</title>
        <authorList>
            <person name="Park J."/>
            <person name="Zhang Y."/>
            <person name="Buboltz A.M."/>
            <person name="Zhang X."/>
            <person name="Schuster S.C."/>
            <person name="Ahuja U."/>
            <person name="Liu M."/>
            <person name="Miller J.F."/>
            <person name="Sebaihia M."/>
            <person name="Bentley S.D."/>
            <person name="Parkhill J."/>
            <person name="Harvill E.T."/>
        </authorList>
    </citation>
    <scope>NUCLEOTIDE SEQUENCE [LARGE SCALE GENOMIC DNA]</scope>
    <source>
        <strain evidence="7 8">253</strain>
    </source>
</reference>
<feature type="transmembrane region" description="Helical" evidence="6">
    <location>
        <begin position="56"/>
        <end position="74"/>
    </location>
</feature>
<sequence>MTKSKDLVFILFIAAVLVGCIALGSGYIGNLVVWMSVAAVMATSLRFVLLIGELNFATAAFFGIGAYCTGYIANYLDLPFFLILALSALLALAVSVVFGCITLKVKGPYFLLIGFAFTEALRILYTRTDVLGGNSGLVGIFPPIWLEAHYHYFATVLCFALIVALLFVERSNLGKVFVAIRDNENVVRSLGIPVFMTKVLCFAVASAVAGLAGSVHAYASNVISPLDFGFMLSTFALAYLKVGGEDSPLGPIIGAVLLVGIASYAQTLGGNEHILYGLAIIVSVLFMPKGLMGLFKSR</sequence>
<dbReference type="CDD" id="cd06581">
    <property type="entry name" value="TM_PBP1_LivM_like"/>
    <property type="match status" value="1"/>
</dbReference>
<dbReference type="Pfam" id="PF02653">
    <property type="entry name" value="BPD_transp_2"/>
    <property type="match status" value="1"/>
</dbReference>
<accession>A0A0C6P4P3</accession>
<feature type="transmembrane region" description="Helical" evidence="6">
    <location>
        <begin position="218"/>
        <end position="240"/>
    </location>
</feature>
<dbReference type="PANTHER" id="PTHR30482:SF10">
    <property type="entry name" value="HIGH-AFFINITY BRANCHED-CHAIN AMINO ACID TRANSPORT PROTEIN BRAE"/>
    <property type="match status" value="1"/>
</dbReference>
<feature type="transmembrane region" description="Helical" evidence="6">
    <location>
        <begin position="189"/>
        <end position="212"/>
    </location>
</feature>
<evidence type="ECO:0000256" key="3">
    <source>
        <dbReference type="ARBA" id="ARBA00022692"/>
    </source>
</evidence>
<feature type="transmembrane region" description="Helical" evidence="6">
    <location>
        <begin position="31"/>
        <end position="49"/>
    </location>
</feature>
<evidence type="ECO:0000256" key="4">
    <source>
        <dbReference type="ARBA" id="ARBA00022989"/>
    </source>
</evidence>
<feature type="transmembrane region" description="Helical" evidence="6">
    <location>
        <begin position="274"/>
        <end position="295"/>
    </location>
</feature>
<feature type="transmembrane region" description="Helical" evidence="6">
    <location>
        <begin position="7"/>
        <end position="25"/>
    </location>
</feature>
<feature type="transmembrane region" description="Helical" evidence="6">
    <location>
        <begin position="108"/>
        <end position="125"/>
    </location>
</feature>
<keyword evidence="4 6" id="KW-1133">Transmembrane helix</keyword>
<evidence type="ECO:0000256" key="6">
    <source>
        <dbReference type="SAM" id="Phobius"/>
    </source>
</evidence>
<feature type="transmembrane region" description="Helical" evidence="6">
    <location>
        <begin position="150"/>
        <end position="168"/>
    </location>
</feature>
<keyword evidence="3 6" id="KW-0812">Transmembrane</keyword>
<keyword evidence="2" id="KW-1003">Cell membrane</keyword>
<dbReference type="InterPro" id="IPR001851">
    <property type="entry name" value="ABC_transp_permease"/>
</dbReference>
<dbReference type="InterPro" id="IPR043428">
    <property type="entry name" value="LivM-like"/>
</dbReference>
<dbReference type="KEGG" id="bbh:BN112_2839"/>
<dbReference type="GO" id="GO:0015658">
    <property type="term" value="F:branched-chain amino acid transmembrane transporter activity"/>
    <property type="evidence" value="ECO:0007669"/>
    <property type="project" value="InterPro"/>
</dbReference>
<organism evidence="7 8">
    <name type="scientific">Bordetella bronchiseptica 253</name>
    <dbReference type="NCBI Taxonomy" id="568707"/>
    <lineage>
        <taxon>Bacteria</taxon>
        <taxon>Pseudomonadati</taxon>
        <taxon>Pseudomonadota</taxon>
        <taxon>Betaproteobacteria</taxon>
        <taxon>Burkholderiales</taxon>
        <taxon>Alcaligenaceae</taxon>
        <taxon>Bordetella</taxon>
    </lineage>
</organism>
<evidence type="ECO:0000256" key="5">
    <source>
        <dbReference type="ARBA" id="ARBA00023136"/>
    </source>
</evidence>
<evidence type="ECO:0000256" key="2">
    <source>
        <dbReference type="ARBA" id="ARBA00022475"/>
    </source>
</evidence>
<dbReference type="RefSeq" id="WP_003807976.1">
    <property type="nucleotide sequence ID" value="NC_019382.1"/>
</dbReference>
<dbReference type="HOGENOM" id="CLU_031365_2_0_4"/>
<dbReference type="Proteomes" id="UP000007564">
    <property type="component" value="Chromosome"/>
</dbReference>